<keyword evidence="5" id="KW-0227">DNA damage</keyword>
<comment type="cofactor">
    <cofactor evidence="2">
        <name>Mg(2+)</name>
        <dbReference type="ChEBI" id="CHEBI:18420"/>
    </cofactor>
</comment>
<dbReference type="EMBL" id="UGTI01000001">
    <property type="protein sequence ID" value="SUB76892.1"/>
    <property type="molecule type" value="Genomic_DNA"/>
</dbReference>
<evidence type="ECO:0000256" key="9">
    <source>
        <dbReference type="SAM" id="Phobius"/>
    </source>
</evidence>
<dbReference type="Pfam" id="PF03372">
    <property type="entry name" value="Exo_endo_phos"/>
    <property type="match status" value="1"/>
</dbReference>
<feature type="transmembrane region" description="Helical" evidence="9">
    <location>
        <begin position="21"/>
        <end position="46"/>
    </location>
</feature>
<evidence type="ECO:0000256" key="8">
    <source>
        <dbReference type="ARBA" id="ARBA00023204"/>
    </source>
</evidence>
<feature type="transmembrane region" description="Helical" evidence="9">
    <location>
        <begin position="52"/>
        <end position="76"/>
    </location>
</feature>
<evidence type="ECO:0000256" key="6">
    <source>
        <dbReference type="ARBA" id="ARBA00022801"/>
    </source>
</evidence>
<dbReference type="GO" id="GO:0046872">
    <property type="term" value="F:metal ion binding"/>
    <property type="evidence" value="ECO:0007669"/>
    <property type="project" value="UniProtKB-KW"/>
</dbReference>
<keyword evidence="3" id="KW-0540">Nuclease</keyword>
<evidence type="ECO:0000256" key="4">
    <source>
        <dbReference type="ARBA" id="ARBA00022723"/>
    </source>
</evidence>
<evidence type="ECO:0000256" key="7">
    <source>
        <dbReference type="ARBA" id="ARBA00022842"/>
    </source>
</evidence>
<evidence type="ECO:0000256" key="2">
    <source>
        <dbReference type="ARBA" id="ARBA00001946"/>
    </source>
</evidence>
<keyword evidence="9" id="KW-0812">Transmembrane</keyword>
<evidence type="ECO:0000256" key="1">
    <source>
        <dbReference type="ARBA" id="ARBA00001936"/>
    </source>
</evidence>
<sequence length="385" mass="42801">MAKGNTSKKNRLTPLSITSRVLLVTLKLATLLLCLMYMGSAASVWISPAKFVTPAFLGLAFPIFLLLMLLALFFWLLAARWSIVVALVLVLVLSWGSIRSYMPIHRATSQDKLPSGVIKVLSYNVMSFGFLEHTPQSPNPILQFIKSSGADIVCLQEAMLSSKSSQFVSLEDVKAYLPQYRYRDYRTVQNDAGGGMLLLSKFPILSSRRLPIESDYNGSVVYVLSVNGQKVTVINNHLESFRLTMEDGKQYLKMVKEGDAAALREKMGAKFAPAYRKRSLQADLIHEVIVREGTERIIVCGDFNDTPISYVRHRIARGLTDTFIASGLGVGVSFNRGYYAVRIDHILCGSGFKPYNTFVDNTIKASDHFPILTILDPLFLKPAAN</sequence>
<dbReference type="CDD" id="cd09084">
    <property type="entry name" value="EEP-2"/>
    <property type="match status" value="1"/>
</dbReference>
<keyword evidence="9" id="KW-0472">Membrane</keyword>
<name>A0A379DFD6_9PORP</name>
<accession>A0A379DFD6</accession>
<evidence type="ECO:0000313" key="11">
    <source>
        <dbReference type="EMBL" id="SUB76892.1"/>
    </source>
</evidence>
<comment type="cofactor">
    <cofactor evidence="1">
        <name>Mn(2+)</name>
        <dbReference type="ChEBI" id="CHEBI:29035"/>
    </cofactor>
</comment>
<dbReference type="InterPro" id="IPR036691">
    <property type="entry name" value="Endo/exonu/phosph_ase_sf"/>
</dbReference>
<dbReference type="PANTHER" id="PTHR15822:SF4">
    <property type="entry name" value="TYROSYL-DNA PHOSPHODIESTERASE 2"/>
    <property type="match status" value="1"/>
</dbReference>
<dbReference type="InterPro" id="IPR005135">
    <property type="entry name" value="Endo/exonuclease/phosphatase"/>
</dbReference>
<keyword evidence="7" id="KW-0460">Magnesium</keyword>
<keyword evidence="4" id="KW-0479">Metal-binding</keyword>
<dbReference type="InterPro" id="IPR051547">
    <property type="entry name" value="TDP2-like"/>
</dbReference>
<evidence type="ECO:0000256" key="5">
    <source>
        <dbReference type="ARBA" id="ARBA00022763"/>
    </source>
</evidence>
<dbReference type="SUPFAM" id="SSF56219">
    <property type="entry name" value="DNase I-like"/>
    <property type="match status" value="1"/>
</dbReference>
<feature type="domain" description="Endonuclease/exonuclease/phosphatase" evidence="10">
    <location>
        <begin position="121"/>
        <end position="368"/>
    </location>
</feature>
<proteinExistence type="predicted"/>
<dbReference type="PANTHER" id="PTHR15822">
    <property type="entry name" value="TRAF AND TNF RECEPTOR-ASSOCIATED PROTEIN"/>
    <property type="match status" value="1"/>
</dbReference>
<protein>
    <submittedName>
        <fullName evidence="11">Uncharacterized protein conserved in bacteria</fullName>
    </submittedName>
</protein>
<dbReference type="AlphaFoldDB" id="A0A379DFD6"/>
<keyword evidence="8" id="KW-0234">DNA repair</keyword>
<dbReference type="Gene3D" id="3.60.10.10">
    <property type="entry name" value="Endonuclease/exonuclease/phosphatase"/>
    <property type="match status" value="1"/>
</dbReference>
<dbReference type="Proteomes" id="UP000254263">
    <property type="component" value="Unassembled WGS sequence"/>
</dbReference>
<keyword evidence="9" id="KW-1133">Transmembrane helix</keyword>
<dbReference type="GO" id="GO:0016787">
    <property type="term" value="F:hydrolase activity"/>
    <property type="evidence" value="ECO:0007669"/>
    <property type="project" value="UniProtKB-KW"/>
</dbReference>
<evidence type="ECO:0000259" key="10">
    <source>
        <dbReference type="Pfam" id="PF03372"/>
    </source>
</evidence>
<reference evidence="11 12" key="1">
    <citation type="submission" date="2018-06" db="EMBL/GenBank/DDBJ databases">
        <authorList>
            <consortium name="Pathogen Informatics"/>
            <person name="Doyle S."/>
        </authorList>
    </citation>
    <scope>NUCLEOTIDE SEQUENCE [LARGE SCALE GENOMIC DNA]</scope>
    <source>
        <strain evidence="11 12">NCTC13100</strain>
    </source>
</reference>
<evidence type="ECO:0000256" key="3">
    <source>
        <dbReference type="ARBA" id="ARBA00022722"/>
    </source>
</evidence>
<organism evidence="11 12">
    <name type="scientific">Porphyromonas macacae</name>
    <dbReference type="NCBI Taxonomy" id="28115"/>
    <lineage>
        <taxon>Bacteria</taxon>
        <taxon>Pseudomonadati</taxon>
        <taxon>Bacteroidota</taxon>
        <taxon>Bacteroidia</taxon>
        <taxon>Bacteroidales</taxon>
        <taxon>Porphyromonadaceae</taxon>
        <taxon>Porphyromonas</taxon>
    </lineage>
</organism>
<keyword evidence="6" id="KW-0378">Hydrolase</keyword>
<dbReference type="GO" id="GO:0004518">
    <property type="term" value="F:nuclease activity"/>
    <property type="evidence" value="ECO:0007669"/>
    <property type="project" value="UniProtKB-KW"/>
</dbReference>
<evidence type="ECO:0000313" key="12">
    <source>
        <dbReference type="Proteomes" id="UP000254263"/>
    </source>
</evidence>
<feature type="transmembrane region" description="Helical" evidence="9">
    <location>
        <begin position="83"/>
        <end position="102"/>
    </location>
</feature>
<dbReference type="RefSeq" id="WP_018359849.1">
    <property type="nucleotide sequence ID" value="NZ_UGTI01000001.1"/>
</dbReference>
<gene>
    <name evidence="11" type="ORF">NCTC13100_00003</name>
</gene>
<dbReference type="GO" id="GO:0006281">
    <property type="term" value="P:DNA repair"/>
    <property type="evidence" value="ECO:0007669"/>
    <property type="project" value="UniProtKB-KW"/>
</dbReference>